<keyword evidence="10 11" id="KW-0472">Membrane</keyword>
<dbReference type="InterPro" id="IPR036097">
    <property type="entry name" value="HisK_dim/P_sf"/>
</dbReference>
<dbReference type="PROSITE" id="PS50109">
    <property type="entry name" value="HIS_KIN"/>
    <property type="match status" value="1"/>
</dbReference>
<gene>
    <name evidence="14" type="ORF">LWC05_15160</name>
</gene>
<keyword evidence="15" id="KW-1185">Reference proteome</keyword>
<organism evidence="14 15">
    <name type="scientific">Acetobacter sicerae</name>
    <dbReference type="NCBI Taxonomy" id="85325"/>
    <lineage>
        <taxon>Bacteria</taxon>
        <taxon>Pseudomonadati</taxon>
        <taxon>Pseudomonadota</taxon>
        <taxon>Alphaproteobacteria</taxon>
        <taxon>Acetobacterales</taxon>
        <taxon>Acetobacteraceae</taxon>
        <taxon>Acetobacter</taxon>
    </lineage>
</organism>
<dbReference type="InterPro" id="IPR036890">
    <property type="entry name" value="HATPase_C_sf"/>
</dbReference>
<comment type="catalytic activity">
    <reaction evidence="1">
        <text>ATP + protein L-histidine = ADP + protein N-phospho-L-histidine.</text>
        <dbReference type="EC" id="2.7.13.3"/>
    </reaction>
</comment>
<evidence type="ECO:0000259" key="13">
    <source>
        <dbReference type="PROSITE" id="PS50885"/>
    </source>
</evidence>
<dbReference type="EMBL" id="JAJSOJ010000064">
    <property type="protein sequence ID" value="MCE0745214.1"/>
    <property type="molecule type" value="Genomic_DNA"/>
</dbReference>
<dbReference type="Pfam" id="PF02518">
    <property type="entry name" value="HATPase_c"/>
    <property type="match status" value="1"/>
</dbReference>
<dbReference type="InterPro" id="IPR003660">
    <property type="entry name" value="HAMP_dom"/>
</dbReference>
<dbReference type="PANTHER" id="PTHR45436">
    <property type="entry name" value="SENSOR HISTIDINE KINASE YKOH"/>
    <property type="match status" value="1"/>
</dbReference>
<proteinExistence type="predicted"/>
<dbReference type="SUPFAM" id="SSF158472">
    <property type="entry name" value="HAMP domain-like"/>
    <property type="match status" value="1"/>
</dbReference>
<evidence type="ECO:0000256" key="7">
    <source>
        <dbReference type="ARBA" id="ARBA00022777"/>
    </source>
</evidence>
<dbReference type="EC" id="2.7.13.3" evidence="3"/>
<dbReference type="PRINTS" id="PR00344">
    <property type="entry name" value="BCTRLSENSOR"/>
</dbReference>
<keyword evidence="9" id="KW-0902">Two-component regulatory system</keyword>
<dbReference type="SUPFAM" id="SSF55874">
    <property type="entry name" value="ATPase domain of HSP90 chaperone/DNA topoisomerase II/histidine kinase"/>
    <property type="match status" value="1"/>
</dbReference>
<dbReference type="InterPro" id="IPR005467">
    <property type="entry name" value="His_kinase_dom"/>
</dbReference>
<dbReference type="InterPro" id="IPR003661">
    <property type="entry name" value="HisK_dim/P_dom"/>
</dbReference>
<dbReference type="InterPro" id="IPR004358">
    <property type="entry name" value="Sig_transdc_His_kin-like_C"/>
</dbReference>
<feature type="transmembrane region" description="Helical" evidence="11">
    <location>
        <begin position="21"/>
        <end position="41"/>
    </location>
</feature>
<evidence type="ECO:0000313" key="14">
    <source>
        <dbReference type="EMBL" id="MCE0745214.1"/>
    </source>
</evidence>
<comment type="caution">
    <text evidence="14">The sequence shown here is derived from an EMBL/GenBank/DDBJ whole genome shotgun (WGS) entry which is preliminary data.</text>
</comment>
<dbReference type="Gene3D" id="3.30.565.10">
    <property type="entry name" value="Histidine kinase-like ATPase, C-terminal domain"/>
    <property type="match status" value="1"/>
</dbReference>
<keyword evidence="7 14" id="KW-0418">Kinase</keyword>
<keyword evidence="6 11" id="KW-0812">Transmembrane</keyword>
<dbReference type="CDD" id="cd00082">
    <property type="entry name" value="HisKA"/>
    <property type="match status" value="1"/>
</dbReference>
<name>A0ABS8VY47_9PROT</name>
<evidence type="ECO:0000256" key="11">
    <source>
        <dbReference type="SAM" id="Phobius"/>
    </source>
</evidence>
<evidence type="ECO:0000256" key="4">
    <source>
        <dbReference type="ARBA" id="ARBA00022553"/>
    </source>
</evidence>
<dbReference type="PANTHER" id="PTHR45436:SF8">
    <property type="entry name" value="HISTIDINE KINASE"/>
    <property type="match status" value="1"/>
</dbReference>
<evidence type="ECO:0000259" key="12">
    <source>
        <dbReference type="PROSITE" id="PS50109"/>
    </source>
</evidence>
<dbReference type="GO" id="GO:0016301">
    <property type="term" value="F:kinase activity"/>
    <property type="evidence" value="ECO:0007669"/>
    <property type="project" value="UniProtKB-KW"/>
</dbReference>
<keyword evidence="8 11" id="KW-1133">Transmembrane helix</keyword>
<evidence type="ECO:0000256" key="2">
    <source>
        <dbReference type="ARBA" id="ARBA00004370"/>
    </source>
</evidence>
<evidence type="ECO:0000256" key="1">
    <source>
        <dbReference type="ARBA" id="ARBA00000085"/>
    </source>
</evidence>
<dbReference type="SMART" id="SM00304">
    <property type="entry name" value="HAMP"/>
    <property type="match status" value="1"/>
</dbReference>
<dbReference type="CDD" id="cd06225">
    <property type="entry name" value="HAMP"/>
    <property type="match status" value="1"/>
</dbReference>
<protein>
    <recommendedName>
        <fullName evidence="3">histidine kinase</fullName>
        <ecNumber evidence="3">2.7.13.3</ecNumber>
    </recommendedName>
</protein>
<comment type="subcellular location">
    <subcellularLocation>
        <location evidence="2">Membrane</location>
    </subcellularLocation>
</comment>
<dbReference type="PROSITE" id="PS50885">
    <property type="entry name" value="HAMP"/>
    <property type="match status" value="1"/>
</dbReference>
<evidence type="ECO:0000256" key="6">
    <source>
        <dbReference type="ARBA" id="ARBA00022692"/>
    </source>
</evidence>
<dbReference type="SUPFAM" id="SSF47384">
    <property type="entry name" value="Homodimeric domain of signal transducing histidine kinase"/>
    <property type="match status" value="1"/>
</dbReference>
<dbReference type="Gene3D" id="1.10.287.130">
    <property type="match status" value="1"/>
</dbReference>
<dbReference type="Gene3D" id="6.10.340.10">
    <property type="match status" value="1"/>
</dbReference>
<evidence type="ECO:0000313" key="15">
    <source>
        <dbReference type="Proteomes" id="UP001521074"/>
    </source>
</evidence>
<dbReference type="Pfam" id="PF00512">
    <property type="entry name" value="HisKA"/>
    <property type="match status" value="1"/>
</dbReference>
<dbReference type="Pfam" id="PF00672">
    <property type="entry name" value="HAMP"/>
    <property type="match status" value="1"/>
</dbReference>
<accession>A0ABS8VY47</accession>
<keyword evidence="5" id="KW-0808">Transferase</keyword>
<dbReference type="SMART" id="SM00387">
    <property type="entry name" value="HATPase_c"/>
    <property type="match status" value="1"/>
</dbReference>
<dbReference type="Proteomes" id="UP001521074">
    <property type="component" value="Unassembled WGS sequence"/>
</dbReference>
<evidence type="ECO:0000256" key="5">
    <source>
        <dbReference type="ARBA" id="ARBA00022679"/>
    </source>
</evidence>
<reference evidence="14 15" key="1">
    <citation type="submission" date="2021-12" db="EMBL/GenBank/DDBJ databases">
        <title>Genome sequence of Acetobacter sicerae DmPark20a_162.</title>
        <authorList>
            <person name="Chaston J.M."/>
        </authorList>
    </citation>
    <scope>NUCLEOTIDE SEQUENCE [LARGE SCALE GENOMIC DNA]</scope>
    <source>
        <strain evidence="14 15">DmPark20a_162</strain>
    </source>
</reference>
<evidence type="ECO:0000256" key="3">
    <source>
        <dbReference type="ARBA" id="ARBA00012438"/>
    </source>
</evidence>
<dbReference type="SMART" id="SM00388">
    <property type="entry name" value="HisKA"/>
    <property type="match status" value="1"/>
</dbReference>
<evidence type="ECO:0000256" key="8">
    <source>
        <dbReference type="ARBA" id="ARBA00022989"/>
    </source>
</evidence>
<evidence type="ECO:0000256" key="9">
    <source>
        <dbReference type="ARBA" id="ARBA00023012"/>
    </source>
</evidence>
<keyword evidence="4" id="KW-0597">Phosphoprotein</keyword>
<feature type="domain" description="Histidine kinase" evidence="12">
    <location>
        <begin position="246"/>
        <end position="467"/>
    </location>
</feature>
<sequence length="469" mass="51967">MLKKLLQSDRLALFRTARFKLGLAFALAMLGTIVVQFSLTYTQMTSFEFRRSGQVLNGEMKLLLAMTPEHLEYVIRERATDDLRLVVNEAGIFTASHQPIAGELRTWPDGLVADGKLHNIVMEPEEGSPYTLRFLAARTPDGHILVLGRSLHVLDEQKLMLRHASLVTLVPIVFFALLAGTWLSHRALTRVKEMHEAVDLIMQGDIHERLPAGTQQDELQRLAGSVNRMLDRLEQLMRDMRSVGDDIAHDLRTPLARVRVGLERALSGPQALSAEDLRAVIERAIGNLDQCFSIITALLRLTEIDNSKGRAAFAKIDLAALVYDIVDLYEPIAESEGIEFLGLCPERKISVNGDRDLLIEMLGNLVDNAIKFTPAGGRVRISVSMTGHHPFIAVEDTGIGIQPDERQAVLSRFYRSDKSRHIPGSGLGLSLVASILRLHNAELKILDAQPGCPEKGVCFLVIFPVSDSV</sequence>
<dbReference type="InterPro" id="IPR050428">
    <property type="entry name" value="TCS_sensor_his_kinase"/>
</dbReference>
<dbReference type="InterPro" id="IPR003594">
    <property type="entry name" value="HATPase_dom"/>
</dbReference>
<evidence type="ECO:0000256" key="10">
    <source>
        <dbReference type="ARBA" id="ARBA00023136"/>
    </source>
</evidence>
<feature type="domain" description="HAMP" evidence="13">
    <location>
        <begin position="185"/>
        <end position="238"/>
    </location>
</feature>